<dbReference type="Proteomes" id="UP000235598">
    <property type="component" value="Unassembled WGS sequence"/>
</dbReference>
<gene>
    <name evidence="6" type="ORF">CJ199_11210</name>
</gene>
<evidence type="ECO:0000313" key="7">
    <source>
        <dbReference type="Proteomes" id="UP000235598"/>
    </source>
</evidence>
<proteinExistence type="predicted"/>
<dbReference type="Gene3D" id="1.10.357.10">
    <property type="entry name" value="Tetracycline Repressor, domain 2"/>
    <property type="match status" value="1"/>
</dbReference>
<dbReference type="PRINTS" id="PR00455">
    <property type="entry name" value="HTHTETR"/>
</dbReference>
<evidence type="ECO:0000256" key="4">
    <source>
        <dbReference type="PROSITE-ProRule" id="PRU00335"/>
    </source>
</evidence>
<keyword evidence="2 4" id="KW-0238">DNA-binding</keyword>
<organism evidence="6 7">
    <name type="scientific">Brevibacterium paucivorans</name>
    <dbReference type="NCBI Taxonomy" id="170994"/>
    <lineage>
        <taxon>Bacteria</taxon>
        <taxon>Bacillati</taxon>
        <taxon>Actinomycetota</taxon>
        <taxon>Actinomycetes</taxon>
        <taxon>Micrococcales</taxon>
        <taxon>Brevibacteriaceae</taxon>
        <taxon>Brevibacterium</taxon>
    </lineage>
</organism>
<dbReference type="GO" id="GO:0003700">
    <property type="term" value="F:DNA-binding transcription factor activity"/>
    <property type="evidence" value="ECO:0007669"/>
    <property type="project" value="TreeGrafter"/>
</dbReference>
<dbReference type="InterPro" id="IPR009057">
    <property type="entry name" value="Homeodomain-like_sf"/>
</dbReference>
<accession>A0A2N6VKP3</accession>
<evidence type="ECO:0000256" key="3">
    <source>
        <dbReference type="ARBA" id="ARBA00023163"/>
    </source>
</evidence>
<dbReference type="Pfam" id="PF00440">
    <property type="entry name" value="TetR_N"/>
    <property type="match status" value="1"/>
</dbReference>
<dbReference type="AlphaFoldDB" id="A0A2N6VKP3"/>
<evidence type="ECO:0000259" key="5">
    <source>
        <dbReference type="PROSITE" id="PS50977"/>
    </source>
</evidence>
<dbReference type="InterPro" id="IPR001647">
    <property type="entry name" value="HTH_TetR"/>
</dbReference>
<dbReference type="InterPro" id="IPR050109">
    <property type="entry name" value="HTH-type_TetR-like_transc_reg"/>
</dbReference>
<name>A0A2N6VKP3_9MICO</name>
<dbReference type="EMBL" id="PNHK01000005">
    <property type="protein sequence ID" value="PMD04573.1"/>
    <property type="molecule type" value="Genomic_DNA"/>
</dbReference>
<evidence type="ECO:0000313" key="6">
    <source>
        <dbReference type="EMBL" id="PMD04573.1"/>
    </source>
</evidence>
<dbReference type="PANTHER" id="PTHR30055">
    <property type="entry name" value="HTH-TYPE TRANSCRIPTIONAL REGULATOR RUTR"/>
    <property type="match status" value="1"/>
</dbReference>
<keyword evidence="1" id="KW-0805">Transcription regulation</keyword>
<protein>
    <recommendedName>
        <fullName evidence="5">HTH tetR-type domain-containing protein</fullName>
    </recommendedName>
</protein>
<dbReference type="PANTHER" id="PTHR30055:SF234">
    <property type="entry name" value="HTH-TYPE TRANSCRIPTIONAL REGULATOR BETI"/>
    <property type="match status" value="1"/>
</dbReference>
<evidence type="ECO:0000256" key="2">
    <source>
        <dbReference type="ARBA" id="ARBA00023125"/>
    </source>
</evidence>
<feature type="domain" description="HTH tetR-type" evidence="5">
    <location>
        <begin position="14"/>
        <end position="74"/>
    </location>
</feature>
<dbReference type="OrthoDB" id="7252896at2"/>
<dbReference type="SUPFAM" id="SSF46689">
    <property type="entry name" value="Homeodomain-like"/>
    <property type="match status" value="1"/>
</dbReference>
<comment type="caution">
    <text evidence="6">The sequence shown here is derived from an EMBL/GenBank/DDBJ whole genome shotgun (WGS) entry which is preliminary data.</text>
</comment>
<sequence length="257" mass="28359">MTIAPDAAPTARRQRTRNRLLGAAVIAFARRGIVSTPIEELCEEAGMTRGAFYSNFKSIDELVVNLIDCAVEHTIAGIRGIIATTEDTYSTDRATNTSDPHCRFTNLRQSAKTAFATQRLGWTTSVAWTITEAEIELYSIRNPDLRYHYLELQNAQVRAVGVEVEQLLARHGARTTIPAQTAIRHLAATDIRAARQSIPPRAVENAPTPDASELIAQIMSQPGAEFDTSKLPEHSLLHPVERELGPVLDLLSMMVEF</sequence>
<dbReference type="PROSITE" id="PS50977">
    <property type="entry name" value="HTH_TETR_2"/>
    <property type="match status" value="1"/>
</dbReference>
<feature type="DNA-binding region" description="H-T-H motif" evidence="4">
    <location>
        <begin position="37"/>
        <end position="56"/>
    </location>
</feature>
<reference evidence="6 7" key="1">
    <citation type="submission" date="2017-09" db="EMBL/GenBank/DDBJ databases">
        <title>Bacterial strain isolated from the female urinary microbiota.</title>
        <authorList>
            <person name="Thomas-White K."/>
            <person name="Kumar N."/>
            <person name="Forster S."/>
            <person name="Putonti C."/>
            <person name="Lawley T."/>
            <person name="Wolfe A.J."/>
        </authorList>
    </citation>
    <scope>NUCLEOTIDE SEQUENCE [LARGE SCALE GENOMIC DNA]</scope>
    <source>
        <strain evidence="6 7">UMB1301</strain>
    </source>
</reference>
<keyword evidence="3" id="KW-0804">Transcription</keyword>
<dbReference type="GO" id="GO:0000976">
    <property type="term" value="F:transcription cis-regulatory region binding"/>
    <property type="evidence" value="ECO:0007669"/>
    <property type="project" value="TreeGrafter"/>
</dbReference>
<evidence type="ECO:0000256" key="1">
    <source>
        <dbReference type="ARBA" id="ARBA00023015"/>
    </source>
</evidence>
<dbReference type="RefSeq" id="WP_102239569.1">
    <property type="nucleotide sequence ID" value="NZ_PNHK01000005.1"/>
</dbReference>